<dbReference type="Proteomes" id="UP001228113">
    <property type="component" value="Chromosome"/>
</dbReference>
<feature type="chain" id="PRO_5041435466" evidence="2">
    <location>
        <begin position="20"/>
        <end position="307"/>
    </location>
</feature>
<dbReference type="KEGG" id="msea:METESE_03960"/>
<name>A0AA48HBV5_9BACT</name>
<dbReference type="PANTHER" id="PTHR32309">
    <property type="entry name" value="TYROSINE-PROTEIN KINASE"/>
    <property type="match status" value="1"/>
</dbReference>
<feature type="signal peptide" evidence="2">
    <location>
        <begin position="1"/>
        <end position="19"/>
    </location>
</feature>
<protein>
    <submittedName>
        <fullName evidence="3">Uncharacterized protein</fullName>
    </submittedName>
</protein>
<reference evidence="3" key="1">
    <citation type="journal article" date="2023" name="Int. J. Syst. Evol. Microbiol.">
        <title>Mesoterricola silvestris gen. nov., sp. nov., Mesoterricola sediminis sp. nov., Geothrix oryzae sp. nov., Geothrix edaphica sp. nov., Geothrix rubra sp. nov., and Geothrix limicola sp. nov., six novel members of Acidobacteriota isolated from soils.</title>
        <authorList>
            <person name="Itoh H."/>
            <person name="Sugisawa Y."/>
            <person name="Mise K."/>
            <person name="Xu Z."/>
            <person name="Kuniyasu M."/>
            <person name="Ushijima N."/>
            <person name="Kawano K."/>
            <person name="Kobayashi E."/>
            <person name="Shiratori Y."/>
            <person name="Masuda Y."/>
            <person name="Senoo K."/>
        </authorList>
    </citation>
    <scope>NUCLEOTIDE SEQUENCE</scope>
    <source>
        <strain evidence="3">W786</strain>
    </source>
</reference>
<evidence type="ECO:0000313" key="4">
    <source>
        <dbReference type="Proteomes" id="UP001228113"/>
    </source>
</evidence>
<feature type="coiled-coil region" evidence="1">
    <location>
        <begin position="152"/>
        <end position="179"/>
    </location>
</feature>
<keyword evidence="4" id="KW-1185">Reference proteome</keyword>
<keyword evidence="2" id="KW-0732">Signal</keyword>
<evidence type="ECO:0000313" key="3">
    <source>
        <dbReference type="EMBL" id="BDU75438.1"/>
    </source>
</evidence>
<proteinExistence type="predicted"/>
<accession>A0AA48HBV5</accession>
<dbReference type="EMBL" id="AP027081">
    <property type="protein sequence ID" value="BDU75438.1"/>
    <property type="molecule type" value="Genomic_DNA"/>
</dbReference>
<organism evidence="3 4">
    <name type="scientific">Mesoterricola sediminis</name>
    <dbReference type="NCBI Taxonomy" id="2927980"/>
    <lineage>
        <taxon>Bacteria</taxon>
        <taxon>Pseudomonadati</taxon>
        <taxon>Acidobacteriota</taxon>
        <taxon>Holophagae</taxon>
        <taxon>Holophagales</taxon>
        <taxon>Holophagaceae</taxon>
        <taxon>Mesoterricola</taxon>
    </lineage>
</organism>
<evidence type="ECO:0000256" key="1">
    <source>
        <dbReference type="SAM" id="Coils"/>
    </source>
</evidence>
<gene>
    <name evidence="3" type="ORF">METESE_03960</name>
</gene>
<sequence length="307" mass="33164">MVRAMCPLLAACAAGLAAAAAGLALPNRYAATARILPDLGTAAASGRTGVWAPTAPPALPGSREEGPTVIFVEILHSRRVADRVLGTTFAYRDRTWALGAPVARREPLWRHLGARDPEGALGPFRRALGVDRNPRSGLLTLTAETRSPELSLQVVQAAVEALRETLQDLTRAEARWRADVVQRRLDEVEAAHREASGRFRRFLEANRNWEASPSPDLRFQGLQLREQVDLLARVRANLTLNREQALLEAGGQAPALHVLDGGALPLRKRGPHRALLVLGAAALAGGAATAVQHRGRIHHLIFAREHA</sequence>
<keyword evidence="1" id="KW-0175">Coiled coil</keyword>
<evidence type="ECO:0000256" key="2">
    <source>
        <dbReference type="SAM" id="SignalP"/>
    </source>
</evidence>
<dbReference type="PANTHER" id="PTHR32309:SF31">
    <property type="entry name" value="CAPSULAR EXOPOLYSACCHARIDE FAMILY"/>
    <property type="match status" value="1"/>
</dbReference>
<dbReference type="InterPro" id="IPR050445">
    <property type="entry name" value="Bact_polysacc_biosynth/exp"/>
</dbReference>
<dbReference type="AlphaFoldDB" id="A0AA48HBV5"/>